<organism evidence="2 3">
    <name type="scientific">Iningainema tapete BLCC-T55</name>
    <dbReference type="NCBI Taxonomy" id="2748662"/>
    <lineage>
        <taxon>Bacteria</taxon>
        <taxon>Bacillati</taxon>
        <taxon>Cyanobacteriota</taxon>
        <taxon>Cyanophyceae</taxon>
        <taxon>Nostocales</taxon>
        <taxon>Scytonemataceae</taxon>
        <taxon>Iningainema tapete</taxon>
    </lineage>
</organism>
<dbReference type="Pfam" id="PF12146">
    <property type="entry name" value="Hydrolase_4"/>
    <property type="match status" value="1"/>
</dbReference>
<reference evidence="2" key="1">
    <citation type="submission" date="2020-09" db="EMBL/GenBank/DDBJ databases">
        <title>Iningainema tapete sp. nov. (Scytonemataceae, Cyanobacteria) from greenhouses in central Florida (USA) produces two types of nodularin with biosynthetic potential for microcystin-LR and anabaenopeptins.</title>
        <authorList>
            <person name="Berthold D.E."/>
            <person name="Lefler F.W."/>
            <person name="Huang I.-S."/>
            <person name="Abdulla H."/>
            <person name="Zimba P.V."/>
            <person name="Laughinghouse H.D. IV."/>
        </authorList>
    </citation>
    <scope>NUCLEOTIDE SEQUENCE</scope>
    <source>
        <strain evidence="2">BLCCT55</strain>
    </source>
</reference>
<dbReference type="SMR" id="A0A8J6XU46"/>
<dbReference type="EMBL" id="JACXAE010000061">
    <property type="protein sequence ID" value="MBD2773968.1"/>
    <property type="molecule type" value="Genomic_DNA"/>
</dbReference>
<dbReference type="Gene3D" id="3.40.50.1820">
    <property type="entry name" value="alpha/beta hydrolase"/>
    <property type="match status" value="1"/>
</dbReference>
<dbReference type="AlphaFoldDB" id="A0A8J6XU46"/>
<dbReference type="GO" id="GO:0016787">
    <property type="term" value="F:hydrolase activity"/>
    <property type="evidence" value="ECO:0007669"/>
    <property type="project" value="UniProtKB-KW"/>
</dbReference>
<dbReference type="PANTHER" id="PTHR47751:SF1">
    <property type="entry name" value="SUPERFAMILY HYDROLASE, PUTATIVE (AFU_ORTHOLOGUE AFUA_2G16580)-RELATED"/>
    <property type="match status" value="1"/>
</dbReference>
<sequence length="341" mass="37292">MKLGYLALLSGLVVSTASVNLYEAPVVTARIAAGMEMQTAQKSQVTTKRVEFSSFGTKVVGTLYLPSVSAGKKLPAVVVTGPQSSVKEQVAGRYARMLAEKGVIALAYDHRYFGESGGEPRQFEDPQRKVEDISSAVSFLSTLPQTNPNAIGALGICSGGGYTSKATAQDPRIKAMVTVAGFYHDPETFRTWLGDAAYTKRIEDATKSRQKYEKTGKVDYMVAVSETDSNVAMPGKEAFDYYGTKRGGVSGWANRFALMSFEPFFQFNAIDAGKEIQVPSLVIHSDKALTPDSAKRFYQSIPAKDKSIHWMVTSNHIDFYDQSRYVEEATDKAAGWFLSKL</sequence>
<accession>A0A8J6XU46</accession>
<dbReference type="Gene3D" id="1.10.10.800">
    <property type="match status" value="1"/>
</dbReference>
<feature type="domain" description="Serine aminopeptidase S33" evidence="1">
    <location>
        <begin position="93"/>
        <end position="190"/>
    </location>
</feature>
<comment type="caution">
    <text evidence="2">The sequence shown here is derived from an EMBL/GenBank/DDBJ whole genome shotgun (WGS) entry which is preliminary data.</text>
</comment>
<name>A0A8J6XU46_9CYAN</name>
<dbReference type="SUPFAM" id="SSF53474">
    <property type="entry name" value="alpha/beta-Hydrolases"/>
    <property type="match status" value="1"/>
</dbReference>
<keyword evidence="3" id="KW-1185">Reference proteome</keyword>
<keyword evidence="2" id="KW-0378">Hydrolase</keyword>
<dbReference type="PANTHER" id="PTHR47751">
    <property type="entry name" value="SUPERFAMILY HYDROLASE, PUTATIVE (AFU_ORTHOLOGUE AFUA_2G16580)-RELATED"/>
    <property type="match status" value="1"/>
</dbReference>
<evidence type="ECO:0000313" key="3">
    <source>
        <dbReference type="Proteomes" id="UP000629098"/>
    </source>
</evidence>
<dbReference type="InterPro" id="IPR051411">
    <property type="entry name" value="Polyketide_trans_af380"/>
</dbReference>
<gene>
    <name evidence="2" type="ORF">ICL16_18300</name>
</gene>
<dbReference type="RefSeq" id="WP_190830356.1">
    <property type="nucleotide sequence ID" value="NZ_CAWPPI010000061.1"/>
</dbReference>
<evidence type="ECO:0000259" key="1">
    <source>
        <dbReference type="Pfam" id="PF12146"/>
    </source>
</evidence>
<protein>
    <submittedName>
        <fullName evidence="2">Alpha/beta hydrolase</fullName>
    </submittedName>
</protein>
<evidence type="ECO:0000313" key="2">
    <source>
        <dbReference type="EMBL" id="MBD2773968.1"/>
    </source>
</evidence>
<dbReference type="InterPro" id="IPR029058">
    <property type="entry name" value="AB_hydrolase_fold"/>
</dbReference>
<proteinExistence type="predicted"/>
<dbReference type="Proteomes" id="UP000629098">
    <property type="component" value="Unassembled WGS sequence"/>
</dbReference>
<dbReference type="InterPro" id="IPR022742">
    <property type="entry name" value="Hydrolase_4"/>
</dbReference>